<dbReference type="Proteomes" id="UP000008281">
    <property type="component" value="Unassembled WGS sequence"/>
</dbReference>
<keyword evidence="1" id="KW-0472">Membrane</keyword>
<dbReference type="GeneID" id="9824288"/>
<keyword evidence="3" id="KW-1185">Reference proteome</keyword>
<reference evidence="2" key="1">
    <citation type="submission" date="2007-07" db="EMBL/GenBank/DDBJ databases">
        <title>PCAP assembly of the Caenorhabditis remanei genome.</title>
        <authorList>
            <consortium name="The Caenorhabditis remanei Sequencing Consortium"/>
            <person name="Wilson R.K."/>
        </authorList>
    </citation>
    <scope>NUCLEOTIDE SEQUENCE [LARGE SCALE GENOMIC DNA]</scope>
    <source>
        <strain evidence="2">PB4641</strain>
    </source>
</reference>
<keyword evidence="1" id="KW-1133">Transmembrane helix</keyword>
<gene>
    <name evidence="2" type="ORF">CRE_30827</name>
</gene>
<organism evidence="3">
    <name type="scientific">Caenorhabditis remanei</name>
    <name type="common">Caenorhabditis vulgaris</name>
    <dbReference type="NCBI Taxonomy" id="31234"/>
    <lineage>
        <taxon>Eukaryota</taxon>
        <taxon>Metazoa</taxon>
        <taxon>Ecdysozoa</taxon>
        <taxon>Nematoda</taxon>
        <taxon>Chromadorea</taxon>
        <taxon>Rhabditida</taxon>
        <taxon>Rhabditina</taxon>
        <taxon>Rhabditomorpha</taxon>
        <taxon>Rhabditoidea</taxon>
        <taxon>Rhabditidae</taxon>
        <taxon>Peloderinae</taxon>
        <taxon>Caenorhabditis</taxon>
    </lineage>
</organism>
<dbReference type="OMA" id="PRYQNLW"/>
<dbReference type="OrthoDB" id="5825358at2759"/>
<dbReference type="HOGENOM" id="CLU_146232_0_0_1"/>
<proteinExistence type="predicted"/>
<dbReference type="CTD" id="9824288"/>
<dbReference type="EMBL" id="DS268415">
    <property type="protein sequence ID" value="EFP11226.1"/>
    <property type="molecule type" value="Genomic_DNA"/>
</dbReference>
<dbReference type="KEGG" id="crq:GCK72_017831"/>
<feature type="transmembrane region" description="Helical" evidence="1">
    <location>
        <begin position="49"/>
        <end position="73"/>
    </location>
</feature>
<evidence type="ECO:0000256" key="1">
    <source>
        <dbReference type="SAM" id="Phobius"/>
    </source>
</evidence>
<dbReference type="FunCoup" id="E3LUI2">
    <property type="interactions" value="402"/>
</dbReference>
<evidence type="ECO:0000313" key="3">
    <source>
        <dbReference type="Proteomes" id="UP000008281"/>
    </source>
</evidence>
<dbReference type="InParanoid" id="E3LUI2"/>
<keyword evidence="1" id="KW-0812">Transmembrane</keyword>
<protein>
    <submittedName>
        <fullName evidence="2">Uncharacterized protein</fullName>
    </submittedName>
</protein>
<evidence type="ECO:0000313" key="2">
    <source>
        <dbReference type="EMBL" id="EFP11226.1"/>
    </source>
</evidence>
<accession>E3LUI2</accession>
<sequence>MASSPFPAESLESRARTPLSKVYFSLSRSAQLYFSIRSLLYFPTSRFKMMFGTSSIILVITMMSVLVEGNWLLQRNLQWQGGMGGMPQQEMRTIKKTFLPPRYQNLWGQGESSKVVGHSALAPQNMDDYKMRTQQRQVFSWQPSNSFNEW</sequence>
<dbReference type="AlphaFoldDB" id="E3LUI2"/>
<name>E3LUI2_CAERE</name>
<dbReference type="eggNOG" id="ENOG502TIAP">
    <property type="taxonomic scope" value="Eukaryota"/>
</dbReference>
<dbReference type="RefSeq" id="XP_003112705.2">
    <property type="nucleotide sequence ID" value="XM_003112657.2"/>
</dbReference>